<dbReference type="InterPro" id="IPR059112">
    <property type="entry name" value="CysZ/EI24"/>
</dbReference>
<organism evidence="6 9">
    <name type="scientific">Duganella margarita</name>
    <dbReference type="NCBI Taxonomy" id="2692170"/>
    <lineage>
        <taxon>Bacteria</taxon>
        <taxon>Pseudomonadati</taxon>
        <taxon>Pseudomonadota</taxon>
        <taxon>Betaproteobacteria</taxon>
        <taxon>Burkholderiales</taxon>
        <taxon>Oxalobacteraceae</taxon>
        <taxon>Telluria group</taxon>
        <taxon>Duganella</taxon>
    </lineage>
</organism>
<evidence type="ECO:0000256" key="4">
    <source>
        <dbReference type="ARBA" id="ARBA00023136"/>
    </source>
</evidence>
<evidence type="ECO:0000313" key="7">
    <source>
        <dbReference type="EMBL" id="MYN38577.1"/>
    </source>
</evidence>
<keyword evidence="3 5" id="KW-1133">Transmembrane helix</keyword>
<feature type="transmembrane region" description="Helical" evidence="5">
    <location>
        <begin position="154"/>
        <end position="177"/>
    </location>
</feature>
<keyword evidence="4 5" id="KW-0472">Membrane</keyword>
<accession>A0A7X4KFD1</accession>
<keyword evidence="2 5" id="KW-0812">Transmembrane</keyword>
<dbReference type="Pfam" id="PF07264">
    <property type="entry name" value="EI24"/>
    <property type="match status" value="1"/>
</dbReference>
<evidence type="ECO:0008006" key="10">
    <source>
        <dbReference type="Google" id="ProtNLM"/>
    </source>
</evidence>
<dbReference type="AlphaFoldDB" id="A0A7X4KFD1"/>
<evidence type="ECO:0000256" key="3">
    <source>
        <dbReference type="ARBA" id="ARBA00022989"/>
    </source>
</evidence>
<dbReference type="Proteomes" id="UP000469734">
    <property type="component" value="Unassembled WGS sequence"/>
</dbReference>
<reference evidence="8 9" key="1">
    <citation type="submission" date="2019-12" db="EMBL/GenBank/DDBJ databases">
        <title>Novel species isolated from a subtropical stream in China.</title>
        <authorList>
            <person name="Lu H."/>
        </authorList>
    </citation>
    <scope>NUCLEOTIDE SEQUENCE [LARGE SCALE GENOMIC DNA]</scope>
    <source>
        <strain evidence="7 8">FT109W</strain>
        <strain evidence="6 9">FT134W</strain>
    </source>
</reference>
<keyword evidence="8" id="KW-1185">Reference proteome</keyword>
<evidence type="ECO:0000256" key="5">
    <source>
        <dbReference type="SAM" id="Phobius"/>
    </source>
</evidence>
<protein>
    <recommendedName>
        <fullName evidence="10">EI24 domain-containing protein</fullName>
    </recommendedName>
</protein>
<dbReference type="RefSeq" id="WP_161043719.1">
    <property type="nucleotide sequence ID" value="NZ_WWCR01000001.1"/>
</dbReference>
<proteinExistence type="predicted"/>
<evidence type="ECO:0000256" key="1">
    <source>
        <dbReference type="ARBA" id="ARBA00004141"/>
    </source>
</evidence>
<name>A0A7X4KFD1_9BURK</name>
<sequence length="292" mass="32152">MSNVFRAWGRAFLSQWHGKMLMMSIVPFLLALGVWAVALYFYLQPLVDYLHAQFSDHNLFATSTSWLRSLGLGTLTSVVVPLIAMLALLPLMILTALIFIGVVAMPLIGRHVGLRHYPQLEQRKGGSIVGSIGVALGGMAIFIGLWILTLPLYAFPPLAVLVQALLWGWLTCRVMVYDTLADYASTEERQHILREHRWRLLVIGVVSGAAGALPGAIWLGGVMAVVMFPFLAAISIWLYVLIFIFTGLWFAYYCLDALARLRAADVAPADAQAVIPAEAGIHTQHGFRLPPE</sequence>
<comment type="subcellular location">
    <subcellularLocation>
        <location evidence="1">Membrane</location>
        <topology evidence="1">Multi-pass membrane protein</topology>
    </subcellularLocation>
</comment>
<gene>
    <name evidence="7" type="ORF">GTP55_04240</name>
    <name evidence="6" type="ORF">GTP56_01935</name>
</gene>
<evidence type="ECO:0000313" key="6">
    <source>
        <dbReference type="EMBL" id="MYM70957.1"/>
    </source>
</evidence>
<dbReference type="EMBL" id="WWCS01000002">
    <property type="protein sequence ID" value="MYN38577.1"/>
    <property type="molecule type" value="Genomic_DNA"/>
</dbReference>
<feature type="transmembrane region" description="Helical" evidence="5">
    <location>
        <begin position="21"/>
        <end position="43"/>
    </location>
</feature>
<dbReference type="Proteomes" id="UP000466332">
    <property type="component" value="Unassembled WGS sequence"/>
</dbReference>
<feature type="transmembrane region" description="Helical" evidence="5">
    <location>
        <begin position="226"/>
        <end position="252"/>
    </location>
</feature>
<evidence type="ECO:0000256" key="2">
    <source>
        <dbReference type="ARBA" id="ARBA00022692"/>
    </source>
</evidence>
<dbReference type="EMBL" id="WWCR01000001">
    <property type="protein sequence ID" value="MYM70957.1"/>
    <property type="molecule type" value="Genomic_DNA"/>
</dbReference>
<evidence type="ECO:0000313" key="8">
    <source>
        <dbReference type="Proteomes" id="UP000466332"/>
    </source>
</evidence>
<feature type="transmembrane region" description="Helical" evidence="5">
    <location>
        <begin position="128"/>
        <end position="148"/>
    </location>
</feature>
<evidence type="ECO:0000313" key="9">
    <source>
        <dbReference type="Proteomes" id="UP000469734"/>
    </source>
</evidence>
<feature type="transmembrane region" description="Helical" evidence="5">
    <location>
        <begin position="198"/>
        <end position="220"/>
    </location>
</feature>
<comment type="caution">
    <text evidence="6">The sequence shown here is derived from an EMBL/GenBank/DDBJ whole genome shotgun (WGS) entry which is preliminary data.</text>
</comment>
<feature type="transmembrane region" description="Helical" evidence="5">
    <location>
        <begin position="78"/>
        <end position="108"/>
    </location>
</feature>